<dbReference type="RefSeq" id="WP_111513814.1">
    <property type="nucleotide sequence ID" value="NZ_QFYR01000001.1"/>
</dbReference>
<gene>
    <name evidence="8" type="ORF">DJ018_05320</name>
</gene>
<comment type="caution">
    <text evidence="8">The sequence shown here is derived from an EMBL/GenBank/DDBJ whole genome shotgun (WGS) entry which is preliminary data.</text>
</comment>
<dbReference type="PANTHER" id="PTHR33508">
    <property type="entry name" value="UPF0056 MEMBRANE PROTEIN YHCE"/>
    <property type="match status" value="1"/>
</dbReference>
<dbReference type="OrthoDB" id="21094at2"/>
<organism evidence="8 9">
    <name type="scientific">Phenylobacterium deserti</name>
    <dbReference type="NCBI Taxonomy" id="1914756"/>
    <lineage>
        <taxon>Bacteria</taxon>
        <taxon>Pseudomonadati</taxon>
        <taxon>Pseudomonadota</taxon>
        <taxon>Alphaproteobacteria</taxon>
        <taxon>Caulobacterales</taxon>
        <taxon>Caulobacteraceae</taxon>
        <taxon>Phenylobacterium</taxon>
    </lineage>
</organism>
<dbReference type="AlphaFoldDB" id="A0A328AQR4"/>
<comment type="similarity">
    <text evidence="2 7">Belongs to the UPF0056 (MarC) family.</text>
</comment>
<dbReference type="Proteomes" id="UP000249725">
    <property type="component" value="Unassembled WGS sequence"/>
</dbReference>
<evidence type="ECO:0000256" key="1">
    <source>
        <dbReference type="ARBA" id="ARBA00004651"/>
    </source>
</evidence>
<comment type="subcellular location">
    <subcellularLocation>
        <location evidence="1 7">Cell membrane</location>
        <topology evidence="1 7">Multi-pass membrane protein</topology>
    </subcellularLocation>
</comment>
<evidence type="ECO:0000256" key="6">
    <source>
        <dbReference type="ARBA" id="ARBA00023136"/>
    </source>
</evidence>
<feature type="transmembrane region" description="Helical" evidence="7">
    <location>
        <begin position="6"/>
        <end position="30"/>
    </location>
</feature>
<evidence type="ECO:0000256" key="5">
    <source>
        <dbReference type="ARBA" id="ARBA00022989"/>
    </source>
</evidence>
<sequence>MSQADFAVNFFVALFALLDPLGNVPVFAAATAGARPRDRAQIAVYIALFALGFLTFFYFSGLSLLAFFGISLPAFRIAGGVILFLLGLEMARDDFTASYAEAADEAEAHPDKRSWARARFEKMIVPFAMPLLIGPGAISTVVIYAGQARQFGLAGAAIGVGVIAAVAVCTLLAFLATPLIGRILGRIGLSIVVRVLGLILCAMAVQFILGGIADSTAGLILKEAAVPYGH</sequence>
<evidence type="ECO:0000256" key="4">
    <source>
        <dbReference type="ARBA" id="ARBA00022692"/>
    </source>
</evidence>
<feature type="transmembrane region" description="Helical" evidence="7">
    <location>
        <begin position="65"/>
        <end position="88"/>
    </location>
</feature>
<protein>
    <recommendedName>
        <fullName evidence="7">UPF0056 membrane protein</fullName>
    </recommendedName>
</protein>
<dbReference type="PANTHER" id="PTHR33508:SF1">
    <property type="entry name" value="UPF0056 MEMBRANE PROTEIN YHCE"/>
    <property type="match status" value="1"/>
</dbReference>
<reference evidence="9" key="1">
    <citation type="submission" date="2018-05" db="EMBL/GenBank/DDBJ databases">
        <authorList>
            <person name="Li X."/>
        </authorList>
    </citation>
    <scope>NUCLEOTIDE SEQUENCE [LARGE SCALE GENOMIC DNA]</scope>
    <source>
        <strain evidence="9">YIM 73061</strain>
    </source>
</reference>
<evidence type="ECO:0000256" key="7">
    <source>
        <dbReference type="RuleBase" id="RU362048"/>
    </source>
</evidence>
<dbReference type="InterPro" id="IPR002771">
    <property type="entry name" value="Multi_antbiot-R_MarC"/>
</dbReference>
<accession>A0A328AQR4</accession>
<feature type="transmembrane region" description="Helical" evidence="7">
    <location>
        <begin position="42"/>
        <end position="59"/>
    </location>
</feature>
<keyword evidence="4 7" id="KW-0812">Transmembrane</keyword>
<keyword evidence="6 7" id="KW-0472">Membrane</keyword>
<proteinExistence type="inferred from homology"/>
<evidence type="ECO:0000313" key="9">
    <source>
        <dbReference type="Proteomes" id="UP000249725"/>
    </source>
</evidence>
<dbReference type="GO" id="GO:0005886">
    <property type="term" value="C:plasma membrane"/>
    <property type="evidence" value="ECO:0007669"/>
    <property type="project" value="UniProtKB-SubCell"/>
</dbReference>
<name>A0A328AQR4_9CAUL</name>
<keyword evidence="9" id="KW-1185">Reference proteome</keyword>
<keyword evidence="5 7" id="KW-1133">Transmembrane helix</keyword>
<dbReference type="EMBL" id="QFYR01000001">
    <property type="protein sequence ID" value="RAK57362.1"/>
    <property type="molecule type" value="Genomic_DNA"/>
</dbReference>
<dbReference type="NCBIfam" id="TIGR00427">
    <property type="entry name" value="NAAT family transporter"/>
    <property type="match status" value="1"/>
</dbReference>
<feature type="transmembrane region" description="Helical" evidence="7">
    <location>
        <begin position="187"/>
        <end position="209"/>
    </location>
</feature>
<keyword evidence="3" id="KW-1003">Cell membrane</keyword>
<dbReference type="Pfam" id="PF01914">
    <property type="entry name" value="MarC"/>
    <property type="match status" value="1"/>
</dbReference>
<feature type="transmembrane region" description="Helical" evidence="7">
    <location>
        <begin position="151"/>
        <end position="175"/>
    </location>
</feature>
<feature type="transmembrane region" description="Helical" evidence="7">
    <location>
        <begin position="123"/>
        <end position="145"/>
    </location>
</feature>
<evidence type="ECO:0000313" key="8">
    <source>
        <dbReference type="EMBL" id="RAK57362.1"/>
    </source>
</evidence>
<evidence type="ECO:0000256" key="3">
    <source>
        <dbReference type="ARBA" id="ARBA00022475"/>
    </source>
</evidence>
<evidence type="ECO:0000256" key="2">
    <source>
        <dbReference type="ARBA" id="ARBA00009784"/>
    </source>
</evidence>